<organism evidence="2 3">
    <name type="scientific">Bordetella genomosp. 2</name>
    <dbReference type="NCBI Taxonomy" id="1983456"/>
    <lineage>
        <taxon>Bacteria</taxon>
        <taxon>Pseudomonadati</taxon>
        <taxon>Pseudomonadota</taxon>
        <taxon>Betaproteobacteria</taxon>
        <taxon>Burkholderiales</taxon>
        <taxon>Alcaligenaceae</taxon>
        <taxon>Bordetella</taxon>
    </lineage>
</organism>
<keyword evidence="3" id="KW-1185">Reference proteome</keyword>
<keyword evidence="1" id="KW-0812">Transmembrane</keyword>
<comment type="caution">
    <text evidence="2">The sequence shown here is derived from an EMBL/GenBank/DDBJ whole genome shotgun (WGS) entry which is preliminary data.</text>
</comment>
<keyword evidence="1" id="KW-0472">Membrane</keyword>
<dbReference type="AlphaFoldDB" id="A0A261W1L2"/>
<dbReference type="EMBL" id="NEVT01000003">
    <property type="protein sequence ID" value="OZI79760.1"/>
    <property type="molecule type" value="Genomic_DNA"/>
</dbReference>
<reference evidence="3" key="1">
    <citation type="submission" date="2017-05" db="EMBL/GenBank/DDBJ databases">
        <title>Complete and WGS of Bordetella genogroups.</title>
        <authorList>
            <person name="Spilker T."/>
            <person name="Lipuma J."/>
        </authorList>
    </citation>
    <scope>NUCLEOTIDE SEQUENCE [LARGE SCALE GENOMIC DNA]</scope>
    <source>
        <strain evidence="3">AU8256</strain>
    </source>
</reference>
<proteinExistence type="predicted"/>
<feature type="transmembrane region" description="Helical" evidence="1">
    <location>
        <begin position="20"/>
        <end position="39"/>
    </location>
</feature>
<sequence>MKEQLMRFWKDEEGVTALEYAIVAAVLVVAVGAAIWALGDDLKAFFEGIGTKLDDAATKPK</sequence>
<dbReference type="Pfam" id="PF04964">
    <property type="entry name" value="Flp_Fap"/>
    <property type="match status" value="1"/>
</dbReference>
<dbReference type="Proteomes" id="UP000215633">
    <property type="component" value="Unassembled WGS sequence"/>
</dbReference>
<evidence type="ECO:0000313" key="3">
    <source>
        <dbReference type="Proteomes" id="UP000215633"/>
    </source>
</evidence>
<gene>
    <name evidence="2" type="ORF">CAL24_07515</name>
</gene>
<protein>
    <submittedName>
        <fullName evidence="2">Flp family type IVb pilin</fullName>
    </submittedName>
</protein>
<keyword evidence="1" id="KW-1133">Transmembrane helix</keyword>
<dbReference type="RefSeq" id="WP_028353589.1">
    <property type="nucleotide sequence ID" value="NZ_NEVT01000003.1"/>
</dbReference>
<name>A0A261W1L2_9BORD</name>
<evidence type="ECO:0000256" key="1">
    <source>
        <dbReference type="SAM" id="Phobius"/>
    </source>
</evidence>
<evidence type="ECO:0000313" key="2">
    <source>
        <dbReference type="EMBL" id="OZI79760.1"/>
    </source>
</evidence>
<dbReference type="InterPro" id="IPR007047">
    <property type="entry name" value="Flp_Fap"/>
</dbReference>
<accession>A0A261W1L2</accession>